<dbReference type="Proteomes" id="UP001157418">
    <property type="component" value="Unassembled WGS sequence"/>
</dbReference>
<sequence>MGKRRSPPSLSLSPEPPPSHLRSTTTTGTTGIHSVARLPPSSVVPTVQGPVATIPSPSKRHSSFIVGVVACVGGSPRLPETIQGGDVDIIGRSSSFFFFWFAVGWLPQPTTAVVALWSRSVAVKRRHSRDSWLLLLS</sequence>
<keyword evidence="2" id="KW-1133">Transmembrane helix</keyword>
<feature type="region of interest" description="Disordered" evidence="1">
    <location>
        <begin position="1"/>
        <end position="41"/>
    </location>
</feature>
<evidence type="ECO:0000256" key="2">
    <source>
        <dbReference type="SAM" id="Phobius"/>
    </source>
</evidence>
<comment type="caution">
    <text evidence="3">The sequence shown here is derived from an EMBL/GenBank/DDBJ whole genome shotgun (WGS) entry which is preliminary data.</text>
</comment>
<dbReference type="AlphaFoldDB" id="A0AAU9M4K8"/>
<proteinExistence type="predicted"/>
<gene>
    <name evidence="3" type="ORF">LVIROSA_LOCUS4670</name>
</gene>
<evidence type="ECO:0000313" key="3">
    <source>
        <dbReference type="EMBL" id="CAH1416940.1"/>
    </source>
</evidence>
<dbReference type="EMBL" id="CAKMRJ010000002">
    <property type="protein sequence ID" value="CAH1416940.1"/>
    <property type="molecule type" value="Genomic_DNA"/>
</dbReference>
<feature type="compositionally biased region" description="Low complexity" evidence="1">
    <location>
        <begin position="20"/>
        <end position="31"/>
    </location>
</feature>
<name>A0AAU9M4K8_9ASTR</name>
<evidence type="ECO:0000313" key="4">
    <source>
        <dbReference type="Proteomes" id="UP001157418"/>
    </source>
</evidence>
<keyword evidence="4" id="KW-1185">Reference proteome</keyword>
<protein>
    <submittedName>
        <fullName evidence="3">Uncharacterized protein</fullName>
    </submittedName>
</protein>
<evidence type="ECO:0000256" key="1">
    <source>
        <dbReference type="SAM" id="MobiDB-lite"/>
    </source>
</evidence>
<feature type="transmembrane region" description="Helical" evidence="2">
    <location>
        <begin position="97"/>
        <end position="117"/>
    </location>
</feature>
<reference evidence="3 4" key="1">
    <citation type="submission" date="2022-01" db="EMBL/GenBank/DDBJ databases">
        <authorList>
            <person name="Xiong W."/>
            <person name="Schranz E."/>
        </authorList>
    </citation>
    <scope>NUCLEOTIDE SEQUENCE [LARGE SCALE GENOMIC DNA]</scope>
</reference>
<keyword evidence="2" id="KW-0812">Transmembrane</keyword>
<accession>A0AAU9M4K8</accession>
<organism evidence="3 4">
    <name type="scientific">Lactuca virosa</name>
    <dbReference type="NCBI Taxonomy" id="75947"/>
    <lineage>
        <taxon>Eukaryota</taxon>
        <taxon>Viridiplantae</taxon>
        <taxon>Streptophyta</taxon>
        <taxon>Embryophyta</taxon>
        <taxon>Tracheophyta</taxon>
        <taxon>Spermatophyta</taxon>
        <taxon>Magnoliopsida</taxon>
        <taxon>eudicotyledons</taxon>
        <taxon>Gunneridae</taxon>
        <taxon>Pentapetalae</taxon>
        <taxon>asterids</taxon>
        <taxon>campanulids</taxon>
        <taxon>Asterales</taxon>
        <taxon>Asteraceae</taxon>
        <taxon>Cichorioideae</taxon>
        <taxon>Cichorieae</taxon>
        <taxon>Lactucinae</taxon>
        <taxon>Lactuca</taxon>
    </lineage>
</organism>
<keyword evidence="2" id="KW-0472">Membrane</keyword>